<dbReference type="PANTHER" id="PTHR13501">
    <property type="entry name" value="CHLOROPLAST 50S RIBOSOMAL PROTEIN L22-RELATED"/>
    <property type="match status" value="1"/>
</dbReference>
<name>A0A1F5CGI3_9BACT</name>
<evidence type="ECO:0000256" key="2">
    <source>
        <dbReference type="ARBA" id="ARBA00022730"/>
    </source>
</evidence>
<dbReference type="SUPFAM" id="SSF54843">
    <property type="entry name" value="Ribosomal protein L22"/>
    <property type="match status" value="1"/>
</dbReference>
<dbReference type="InterPro" id="IPR005727">
    <property type="entry name" value="Ribosomal_uL22_bac/chlpt-type"/>
</dbReference>
<evidence type="ECO:0000256" key="4">
    <source>
        <dbReference type="ARBA" id="ARBA00022980"/>
    </source>
</evidence>
<sequence>MQYKFHLNNLAVAPRKVRAVADLVKKMPVKDAENQLKFLDKRAALPVLKLLKSAAASAVHNFNLSADNLFISNIFVDGGPMLKRFRPRAFGRAAAIQKKTSHLTLILEEKTPTARKMKTKTKTKVAVKEIQGGGEKPAAPKYETPKEIKPARKLGGFTRRIFRRKAIG</sequence>
<evidence type="ECO:0000256" key="8">
    <source>
        <dbReference type="RuleBase" id="RU004005"/>
    </source>
</evidence>
<dbReference type="Pfam" id="PF00237">
    <property type="entry name" value="Ribosomal_L22"/>
    <property type="match status" value="1"/>
</dbReference>
<evidence type="ECO:0000313" key="12">
    <source>
        <dbReference type="Proteomes" id="UP000178974"/>
    </source>
</evidence>
<evidence type="ECO:0000256" key="1">
    <source>
        <dbReference type="ARBA" id="ARBA00009451"/>
    </source>
</evidence>
<dbReference type="InterPro" id="IPR018260">
    <property type="entry name" value="Ribosomal_uL22_CS"/>
</dbReference>
<organism evidence="11 12">
    <name type="scientific">Candidatus Azambacteria bacterium RIFOXYD1_FULL_42_11</name>
    <dbReference type="NCBI Taxonomy" id="1797310"/>
    <lineage>
        <taxon>Bacteria</taxon>
        <taxon>Candidatus Azamiibacteriota</taxon>
    </lineage>
</organism>
<dbReference type="InterPro" id="IPR036394">
    <property type="entry name" value="Ribosomal_uL22_sf"/>
</dbReference>
<evidence type="ECO:0000256" key="5">
    <source>
        <dbReference type="ARBA" id="ARBA00023274"/>
    </source>
</evidence>
<evidence type="ECO:0000313" key="11">
    <source>
        <dbReference type="EMBL" id="OGD41978.1"/>
    </source>
</evidence>
<dbReference type="InterPro" id="IPR047867">
    <property type="entry name" value="Ribosomal_uL22_bac/org-type"/>
</dbReference>
<accession>A0A1F5CGI3</accession>
<dbReference type="InterPro" id="IPR001063">
    <property type="entry name" value="Ribosomal_uL22"/>
</dbReference>
<dbReference type="CDD" id="cd00336">
    <property type="entry name" value="Ribosomal_L22"/>
    <property type="match status" value="1"/>
</dbReference>
<dbReference type="GO" id="GO:0022625">
    <property type="term" value="C:cytosolic large ribosomal subunit"/>
    <property type="evidence" value="ECO:0007669"/>
    <property type="project" value="TreeGrafter"/>
</dbReference>
<comment type="similarity">
    <text evidence="1 7 8">Belongs to the universal ribosomal protein uL22 family.</text>
</comment>
<evidence type="ECO:0000256" key="10">
    <source>
        <dbReference type="RuleBase" id="RU004008"/>
    </source>
</evidence>
<evidence type="ECO:0000256" key="3">
    <source>
        <dbReference type="ARBA" id="ARBA00022884"/>
    </source>
</evidence>
<dbReference type="Gene3D" id="3.90.470.10">
    <property type="entry name" value="Ribosomal protein L22/L17"/>
    <property type="match status" value="1"/>
</dbReference>
<evidence type="ECO:0000256" key="6">
    <source>
        <dbReference type="ARBA" id="ARBA00035207"/>
    </source>
</evidence>
<dbReference type="GO" id="GO:0003735">
    <property type="term" value="F:structural constituent of ribosome"/>
    <property type="evidence" value="ECO:0007669"/>
    <property type="project" value="InterPro"/>
</dbReference>
<keyword evidence="2 7" id="KW-0699">rRNA-binding</keyword>
<dbReference type="NCBIfam" id="TIGR01044">
    <property type="entry name" value="rplV_bact"/>
    <property type="match status" value="1"/>
</dbReference>
<dbReference type="GO" id="GO:0019843">
    <property type="term" value="F:rRNA binding"/>
    <property type="evidence" value="ECO:0007669"/>
    <property type="project" value="UniProtKB-UniRule"/>
</dbReference>
<comment type="subunit">
    <text evidence="7 9">Part of the 50S ribosomal subunit.</text>
</comment>
<evidence type="ECO:0000256" key="9">
    <source>
        <dbReference type="RuleBase" id="RU004006"/>
    </source>
</evidence>
<reference evidence="11 12" key="1">
    <citation type="journal article" date="2016" name="Nat. Commun.">
        <title>Thousands of microbial genomes shed light on interconnected biogeochemical processes in an aquifer system.</title>
        <authorList>
            <person name="Anantharaman K."/>
            <person name="Brown C.T."/>
            <person name="Hug L.A."/>
            <person name="Sharon I."/>
            <person name="Castelle C.J."/>
            <person name="Probst A.J."/>
            <person name="Thomas B.C."/>
            <person name="Singh A."/>
            <person name="Wilkins M.J."/>
            <person name="Karaoz U."/>
            <person name="Brodie E.L."/>
            <person name="Williams K.H."/>
            <person name="Hubbard S.S."/>
            <person name="Banfield J.F."/>
        </authorList>
    </citation>
    <scope>NUCLEOTIDE SEQUENCE [LARGE SCALE GENOMIC DNA]</scope>
</reference>
<proteinExistence type="inferred from homology"/>
<dbReference type="Proteomes" id="UP000178974">
    <property type="component" value="Unassembled WGS sequence"/>
</dbReference>
<gene>
    <name evidence="7" type="primary">rplV</name>
    <name evidence="11" type="ORF">A2567_01500</name>
</gene>
<protein>
    <recommendedName>
        <fullName evidence="6 7">Large ribosomal subunit protein uL22</fullName>
    </recommendedName>
</protein>
<comment type="function">
    <text evidence="7 10">This protein binds specifically to 23S rRNA; its binding is stimulated by other ribosomal proteins, e.g., L4, L17, and L20. It is important during the early stages of 50S assembly. It makes multiple contacts with different domains of the 23S rRNA in the assembled 50S subunit and ribosome.</text>
</comment>
<dbReference type="GO" id="GO:0006412">
    <property type="term" value="P:translation"/>
    <property type="evidence" value="ECO:0007669"/>
    <property type="project" value="UniProtKB-UniRule"/>
</dbReference>
<evidence type="ECO:0000256" key="7">
    <source>
        <dbReference type="HAMAP-Rule" id="MF_01331"/>
    </source>
</evidence>
<dbReference type="AlphaFoldDB" id="A0A1F5CGI3"/>
<dbReference type="PANTHER" id="PTHR13501:SF8">
    <property type="entry name" value="LARGE RIBOSOMAL SUBUNIT PROTEIN UL22M"/>
    <property type="match status" value="1"/>
</dbReference>
<keyword evidence="4 7" id="KW-0689">Ribosomal protein</keyword>
<comment type="function">
    <text evidence="7">The globular domain of the protein is located near the polypeptide exit tunnel on the outside of the subunit, while an extended beta-hairpin is found that lines the wall of the exit tunnel in the center of the 70S ribosome.</text>
</comment>
<dbReference type="EMBL" id="MEZA01000026">
    <property type="protein sequence ID" value="OGD41978.1"/>
    <property type="molecule type" value="Genomic_DNA"/>
</dbReference>
<dbReference type="HAMAP" id="MF_01331_B">
    <property type="entry name" value="Ribosomal_uL22_B"/>
    <property type="match status" value="1"/>
</dbReference>
<dbReference type="PROSITE" id="PS00464">
    <property type="entry name" value="RIBOSOMAL_L22"/>
    <property type="match status" value="1"/>
</dbReference>
<keyword evidence="5 7" id="KW-0687">Ribonucleoprotein</keyword>
<comment type="caution">
    <text evidence="11">The sequence shown here is derived from an EMBL/GenBank/DDBJ whole genome shotgun (WGS) entry which is preliminary data.</text>
</comment>
<keyword evidence="3 7" id="KW-0694">RNA-binding</keyword>